<reference evidence="2" key="1">
    <citation type="submission" date="2016-10" db="EMBL/GenBank/DDBJ databases">
        <authorList>
            <person name="Varghese N."/>
            <person name="Submissions S."/>
        </authorList>
    </citation>
    <scope>NUCLEOTIDE SEQUENCE [LARGE SCALE GENOMIC DNA]</scope>
    <source>
        <strain evidence="2">DSM 20524</strain>
    </source>
</reference>
<keyword evidence="2" id="KW-1185">Reference proteome</keyword>
<sequence>MPSQEAGKDIYEKVRRRVQNSLEPRRLQPLNNKLQAIPTPRATVPAHRDQSIKGFDFTWLIPTSEIVFTMFTGPSPTKDKDYLITLEEVANVELGSNPLSKRWVYSESLQRIYCYIPGTSADSGVDLPVLKLPKPTDALSIKVHFWNAQKSTLDETAVFKGITAEATSALDTAGTRSLIQIEKKVW</sequence>
<dbReference type="EMBL" id="FOGQ01000019">
    <property type="protein sequence ID" value="SES30824.1"/>
    <property type="molecule type" value="Genomic_DNA"/>
</dbReference>
<accession>A0A1H9WAI6</accession>
<evidence type="ECO:0000313" key="1">
    <source>
        <dbReference type="EMBL" id="SES30824.1"/>
    </source>
</evidence>
<dbReference type="STRING" id="1121357.SAMN05661109_02621"/>
<name>A0A1H9WAI6_9CORY</name>
<organism evidence="1 2">
    <name type="scientific">Corynebacterium cystitidis DSM 20524</name>
    <dbReference type="NCBI Taxonomy" id="1121357"/>
    <lineage>
        <taxon>Bacteria</taxon>
        <taxon>Bacillati</taxon>
        <taxon>Actinomycetota</taxon>
        <taxon>Actinomycetes</taxon>
        <taxon>Mycobacteriales</taxon>
        <taxon>Corynebacteriaceae</taxon>
        <taxon>Corynebacterium</taxon>
    </lineage>
</organism>
<gene>
    <name evidence="1" type="ORF">SAMN05661109_02621</name>
</gene>
<protein>
    <submittedName>
        <fullName evidence="1">Uncharacterized protein</fullName>
    </submittedName>
</protein>
<dbReference type="Proteomes" id="UP000198929">
    <property type="component" value="Unassembled WGS sequence"/>
</dbReference>
<dbReference type="AlphaFoldDB" id="A0A1H9WAI6"/>
<evidence type="ECO:0000313" key="2">
    <source>
        <dbReference type="Proteomes" id="UP000198929"/>
    </source>
</evidence>
<proteinExistence type="predicted"/>